<dbReference type="InterPro" id="IPR003593">
    <property type="entry name" value="AAA+_ATPase"/>
</dbReference>
<dbReference type="PANTHER" id="PTHR48470">
    <property type="entry name" value="CELL DIVISION CONTROL PROTEIN 48 C ISOFORM 1"/>
    <property type="match status" value="1"/>
</dbReference>
<keyword evidence="1" id="KW-0472">Membrane</keyword>
<feature type="transmembrane region" description="Helical" evidence="1">
    <location>
        <begin position="20"/>
        <end position="38"/>
    </location>
</feature>
<dbReference type="GO" id="GO:0005524">
    <property type="term" value="F:ATP binding"/>
    <property type="evidence" value="ECO:0007669"/>
    <property type="project" value="InterPro"/>
</dbReference>
<feature type="domain" description="AAA+ ATPase" evidence="2">
    <location>
        <begin position="125"/>
        <end position="244"/>
    </location>
</feature>
<dbReference type="InterPro" id="IPR041569">
    <property type="entry name" value="AAA_lid_3"/>
</dbReference>
<accession>A0A183IZV1</accession>
<protein>
    <submittedName>
        <fullName evidence="5">AAA domain-containing protein</fullName>
    </submittedName>
</protein>
<dbReference type="SMART" id="SM00382">
    <property type="entry name" value="AAA"/>
    <property type="match status" value="1"/>
</dbReference>
<keyword evidence="4" id="KW-1185">Reference proteome</keyword>
<gene>
    <name evidence="3" type="ORF">SBAD_LOCUS9150</name>
</gene>
<keyword evidence="1" id="KW-1133">Transmembrane helix</keyword>
<dbReference type="Pfam" id="PF00004">
    <property type="entry name" value="AAA"/>
    <property type="match status" value="1"/>
</dbReference>
<evidence type="ECO:0000313" key="4">
    <source>
        <dbReference type="Proteomes" id="UP000270296"/>
    </source>
</evidence>
<dbReference type="PANTHER" id="PTHR48470:SF1">
    <property type="entry name" value="CELL DIVISION CONTROL PROTEIN 48 C ISOFORM 1"/>
    <property type="match status" value="1"/>
</dbReference>
<name>A0A183IZV1_9BILA</name>
<sequence>MQQRHAYTRKLQEQQGQELYTTNLSIATFAYCLLNLWSPSKIPRFMKRNVWKVVVIYFASHDSIDTDSAEIANYLQQNYRKRSNEPEVIDCSSDSEAYLDDHEEICKFVMHIKHPELYAKLGIQPSCGFLLHGPPGSGKTLLAEAVAGELALPFMKLAGTEIISGVSGESEKKIRDLFIQATTSAPCVLFIDEVDAISPRRENATREMERRIVSQLLSCLDEVASDKLRLEPNFNFLQLARLCPGYVGADLVALIREASVCAVDR</sequence>
<dbReference type="Gene3D" id="3.40.50.300">
    <property type="entry name" value="P-loop containing nucleotide triphosphate hydrolases"/>
    <property type="match status" value="1"/>
</dbReference>
<organism evidence="5">
    <name type="scientific">Soboliphyme baturini</name>
    <dbReference type="NCBI Taxonomy" id="241478"/>
    <lineage>
        <taxon>Eukaryota</taxon>
        <taxon>Metazoa</taxon>
        <taxon>Ecdysozoa</taxon>
        <taxon>Nematoda</taxon>
        <taxon>Enoplea</taxon>
        <taxon>Dorylaimia</taxon>
        <taxon>Dioctophymatida</taxon>
        <taxon>Dioctophymatoidea</taxon>
        <taxon>Soboliphymatidae</taxon>
        <taxon>Soboliphyme</taxon>
    </lineage>
</organism>
<dbReference type="AlphaFoldDB" id="A0A183IZV1"/>
<dbReference type="Pfam" id="PF17862">
    <property type="entry name" value="AAA_lid_3"/>
    <property type="match status" value="1"/>
</dbReference>
<evidence type="ECO:0000313" key="3">
    <source>
        <dbReference type="EMBL" id="VDP21554.1"/>
    </source>
</evidence>
<dbReference type="Proteomes" id="UP000270296">
    <property type="component" value="Unassembled WGS sequence"/>
</dbReference>
<dbReference type="GO" id="GO:0016887">
    <property type="term" value="F:ATP hydrolysis activity"/>
    <property type="evidence" value="ECO:0007669"/>
    <property type="project" value="InterPro"/>
</dbReference>
<dbReference type="InterPro" id="IPR027417">
    <property type="entry name" value="P-loop_NTPase"/>
</dbReference>
<dbReference type="InterPro" id="IPR003959">
    <property type="entry name" value="ATPase_AAA_core"/>
</dbReference>
<dbReference type="OrthoDB" id="2187at2759"/>
<proteinExistence type="predicted"/>
<dbReference type="SUPFAM" id="SSF52540">
    <property type="entry name" value="P-loop containing nucleoside triphosphate hydrolases"/>
    <property type="match status" value="1"/>
</dbReference>
<keyword evidence="1" id="KW-0812">Transmembrane</keyword>
<dbReference type="Gene3D" id="1.10.8.60">
    <property type="match status" value="1"/>
</dbReference>
<evidence type="ECO:0000259" key="2">
    <source>
        <dbReference type="SMART" id="SM00382"/>
    </source>
</evidence>
<dbReference type="WBParaSite" id="SBAD_0000947801-mRNA-1">
    <property type="protein sequence ID" value="SBAD_0000947801-mRNA-1"/>
    <property type="gene ID" value="SBAD_0000947801"/>
</dbReference>
<dbReference type="EMBL" id="UZAM01012384">
    <property type="protein sequence ID" value="VDP21554.1"/>
    <property type="molecule type" value="Genomic_DNA"/>
</dbReference>
<reference evidence="5" key="1">
    <citation type="submission" date="2016-06" db="UniProtKB">
        <authorList>
            <consortium name="WormBaseParasite"/>
        </authorList>
    </citation>
    <scope>IDENTIFICATION</scope>
</reference>
<evidence type="ECO:0000313" key="5">
    <source>
        <dbReference type="WBParaSite" id="SBAD_0000947801-mRNA-1"/>
    </source>
</evidence>
<dbReference type="InterPro" id="IPR055278">
    <property type="entry name" value="CDC48c"/>
</dbReference>
<reference evidence="3 4" key="2">
    <citation type="submission" date="2018-11" db="EMBL/GenBank/DDBJ databases">
        <authorList>
            <consortium name="Pathogen Informatics"/>
        </authorList>
    </citation>
    <scope>NUCLEOTIDE SEQUENCE [LARGE SCALE GENOMIC DNA]</scope>
</reference>
<evidence type="ECO:0000256" key="1">
    <source>
        <dbReference type="SAM" id="Phobius"/>
    </source>
</evidence>